<dbReference type="AlphaFoldDB" id="A0A139AP43"/>
<keyword evidence="3" id="KW-1185">Reference proteome</keyword>
<evidence type="ECO:0000313" key="3">
    <source>
        <dbReference type="Proteomes" id="UP000070544"/>
    </source>
</evidence>
<evidence type="ECO:0000313" key="2">
    <source>
        <dbReference type="EMBL" id="KXS18506.1"/>
    </source>
</evidence>
<feature type="domain" description="Hemerythrin-like" evidence="1">
    <location>
        <begin position="22"/>
        <end position="145"/>
    </location>
</feature>
<dbReference type="OrthoDB" id="2176653at2759"/>
<name>A0A139AP43_GONPJ</name>
<reference evidence="2 3" key="1">
    <citation type="journal article" date="2015" name="Genome Biol. Evol.">
        <title>Phylogenomic analyses indicate that early fungi evolved digesting cell walls of algal ancestors of land plants.</title>
        <authorList>
            <person name="Chang Y."/>
            <person name="Wang S."/>
            <person name="Sekimoto S."/>
            <person name="Aerts A.L."/>
            <person name="Choi C."/>
            <person name="Clum A."/>
            <person name="LaButti K.M."/>
            <person name="Lindquist E.A."/>
            <person name="Yee Ngan C."/>
            <person name="Ohm R.A."/>
            <person name="Salamov A.A."/>
            <person name="Grigoriev I.V."/>
            <person name="Spatafora J.W."/>
            <person name="Berbee M.L."/>
        </authorList>
    </citation>
    <scope>NUCLEOTIDE SEQUENCE [LARGE SCALE GENOMIC DNA]</scope>
    <source>
        <strain evidence="2 3">JEL478</strain>
    </source>
</reference>
<proteinExistence type="predicted"/>
<dbReference type="STRING" id="1344416.A0A139AP43"/>
<dbReference type="EMBL" id="KQ965742">
    <property type="protein sequence ID" value="KXS18506.1"/>
    <property type="molecule type" value="Genomic_DNA"/>
</dbReference>
<sequence>MASHNTQSTRKLNVWEEQNYGLHGIHRVIRSSTQIVIETSPKMVGHSHLNHWLKYVETYIRLIGEHHRHEDEIFFPAFTSKGIDMSSYEEDHVDLHKILEAFTSDMKSLAKGNLSYDASFARRVEDYATRIKEFLFPHLAREEELATMEVWMRFSESEIADIKKKLTAMLQSEDPFTSLPFTLYHLTPEAREIMVYESMPWLVRRVLVPFLFVARHSGAWKFASEYRDGSV</sequence>
<organism evidence="2 3">
    <name type="scientific">Gonapodya prolifera (strain JEL478)</name>
    <name type="common">Monoblepharis prolifera</name>
    <dbReference type="NCBI Taxonomy" id="1344416"/>
    <lineage>
        <taxon>Eukaryota</taxon>
        <taxon>Fungi</taxon>
        <taxon>Fungi incertae sedis</taxon>
        <taxon>Chytridiomycota</taxon>
        <taxon>Chytridiomycota incertae sedis</taxon>
        <taxon>Monoblepharidomycetes</taxon>
        <taxon>Monoblepharidales</taxon>
        <taxon>Gonapodyaceae</taxon>
        <taxon>Gonapodya</taxon>
    </lineage>
</organism>
<gene>
    <name evidence="2" type="ORF">M427DRAFT_53881</name>
</gene>
<dbReference type="Pfam" id="PF01814">
    <property type="entry name" value="Hemerythrin"/>
    <property type="match status" value="1"/>
</dbReference>
<dbReference type="Proteomes" id="UP000070544">
    <property type="component" value="Unassembled WGS sequence"/>
</dbReference>
<dbReference type="Gene3D" id="1.20.120.520">
    <property type="entry name" value="nmb1532 protein domain like"/>
    <property type="match status" value="1"/>
</dbReference>
<dbReference type="InterPro" id="IPR012312">
    <property type="entry name" value="Hemerythrin-like"/>
</dbReference>
<evidence type="ECO:0000259" key="1">
    <source>
        <dbReference type="Pfam" id="PF01814"/>
    </source>
</evidence>
<dbReference type="CDD" id="cd12108">
    <property type="entry name" value="Hr-like"/>
    <property type="match status" value="1"/>
</dbReference>
<accession>A0A139AP43</accession>
<protein>
    <recommendedName>
        <fullName evidence="1">Hemerythrin-like domain-containing protein</fullName>
    </recommendedName>
</protein>